<evidence type="ECO:0000256" key="7">
    <source>
        <dbReference type="SAM" id="Phobius"/>
    </source>
</evidence>
<keyword evidence="4 7" id="KW-0812">Transmembrane</keyword>
<evidence type="ECO:0000256" key="1">
    <source>
        <dbReference type="ARBA" id="ARBA00004651"/>
    </source>
</evidence>
<evidence type="ECO:0000256" key="6">
    <source>
        <dbReference type="ARBA" id="ARBA00023136"/>
    </source>
</evidence>
<dbReference type="EMBL" id="DVJN01000203">
    <property type="protein sequence ID" value="HIS93460.1"/>
    <property type="molecule type" value="Genomic_DNA"/>
</dbReference>
<keyword evidence="2" id="KW-0813">Transport</keyword>
<dbReference type="Gene3D" id="1.10.3720.10">
    <property type="entry name" value="MetI-like"/>
    <property type="match status" value="1"/>
</dbReference>
<organism evidence="9 10">
    <name type="scientific">Candidatus Alectryocaccomicrobium excrementavium</name>
    <dbReference type="NCBI Taxonomy" id="2840668"/>
    <lineage>
        <taxon>Bacteria</taxon>
        <taxon>Bacillati</taxon>
        <taxon>Bacillota</taxon>
        <taxon>Clostridia</taxon>
        <taxon>Candidatus Alectryocaccomicrobium</taxon>
    </lineage>
</organism>
<gene>
    <name evidence="9" type="ORF">IAA84_10625</name>
</gene>
<reference evidence="9" key="2">
    <citation type="journal article" date="2021" name="PeerJ">
        <title>Extensive microbial diversity within the chicken gut microbiome revealed by metagenomics and culture.</title>
        <authorList>
            <person name="Gilroy R."/>
            <person name="Ravi A."/>
            <person name="Getino M."/>
            <person name="Pursley I."/>
            <person name="Horton D.L."/>
            <person name="Alikhan N.F."/>
            <person name="Baker D."/>
            <person name="Gharbi K."/>
            <person name="Hall N."/>
            <person name="Watson M."/>
            <person name="Adriaenssens E.M."/>
            <person name="Foster-Nyarko E."/>
            <person name="Jarju S."/>
            <person name="Secka A."/>
            <person name="Antonio M."/>
            <person name="Oren A."/>
            <person name="Chaudhuri R.R."/>
            <person name="La Ragione R."/>
            <person name="Hildebrand F."/>
            <person name="Pallen M.J."/>
        </authorList>
    </citation>
    <scope>NUCLEOTIDE SEQUENCE</scope>
    <source>
        <strain evidence="9">13766</strain>
    </source>
</reference>
<feature type="transmembrane region" description="Helical" evidence="7">
    <location>
        <begin position="112"/>
        <end position="133"/>
    </location>
</feature>
<evidence type="ECO:0000256" key="5">
    <source>
        <dbReference type="ARBA" id="ARBA00022989"/>
    </source>
</evidence>
<evidence type="ECO:0000256" key="2">
    <source>
        <dbReference type="ARBA" id="ARBA00022448"/>
    </source>
</evidence>
<dbReference type="GO" id="GO:0055085">
    <property type="term" value="P:transmembrane transport"/>
    <property type="evidence" value="ECO:0007669"/>
    <property type="project" value="InterPro"/>
</dbReference>
<name>A0A9D1K6V4_9FIRM</name>
<dbReference type="GO" id="GO:0005886">
    <property type="term" value="C:plasma membrane"/>
    <property type="evidence" value="ECO:0007669"/>
    <property type="project" value="UniProtKB-SubCell"/>
</dbReference>
<dbReference type="PANTHER" id="PTHR43744">
    <property type="entry name" value="ABC TRANSPORTER PERMEASE PROTEIN MG189-RELATED-RELATED"/>
    <property type="match status" value="1"/>
</dbReference>
<feature type="transmembrane region" description="Helical" evidence="7">
    <location>
        <begin position="270"/>
        <end position="287"/>
    </location>
</feature>
<evidence type="ECO:0000256" key="4">
    <source>
        <dbReference type="ARBA" id="ARBA00022692"/>
    </source>
</evidence>
<dbReference type="InterPro" id="IPR035906">
    <property type="entry name" value="MetI-like_sf"/>
</dbReference>
<evidence type="ECO:0000259" key="8">
    <source>
        <dbReference type="PROSITE" id="PS50928"/>
    </source>
</evidence>
<feature type="transmembrane region" description="Helical" evidence="7">
    <location>
        <begin position="183"/>
        <end position="207"/>
    </location>
</feature>
<keyword evidence="3" id="KW-1003">Cell membrane</keyword>
<proteinExistence type="predicted"/>
<evidence type="ECO:0000313" key="9">
    <source>
        <dbReference type="EMBL" id="HIS93460.1"/>
    </source>
</evidence>
<dbReference type="SUPFAM" id="SSF161098">
    <property type="entry name" value="MetI-like"/>
    <property type="match status" value="1"/>
</dbReference>
<keyword evidence="6 7" id="KW-0472">Membrane</keyword>
<feature type="transmembrane region" description="Helical" evidence="7">
    <location>
        <begin position="79"/>
        <end position="100"/>
    </location>
</feature>
<dbReference type="PANTHER" id="PTHR43744:SF9">
    <property type="entry name" value="POLYGALACTURONAN_RHAMNOGALACTURONAN TRANSPORT SYSTEM PERMEASE PROTEIN YTCP"/>
    <property type="match status" value="1"/>
</dbReference>
<dbReference type="PROSITE" id="PS50928">
    <property type="entry name" value="ABC_TM1"/>
    <property type="match status" value="1"/>
</dbReference>
<keyword evidence="5 7" id="KW-1133">Transmembrane helix</keyword>
<comment type="subcellular location">
    <subcellularLocation>
        <location evidence="1">Cell membrane</location>
        <topology evidence="1">Multi-pass membrane protein</topology>
    </subcellularLocation>
</comment>
<feature type="domain" description="ABC transmembrane type-1" evidence="8">
    <location>
        <begin position="76"/>
        <end position="276"/>
    </location>
</feature>
<dbReference type="InterPro" id="IPR000515">
    <property type="entry name" value="MetI-like"/>
</dbReference>
<dbReference type="Proteomes" id="UP000824140">
    <property type="component" value="Unassembled WGS sequence"/>
</dbReference>
<dbReference type="CDD" id="cd06261">
    <property type="entry name" value="TM_PBP2"/>
    <property type="match status" value="1"/>
</dbReference>
<protein>
    <submittedName>
        <fullName evidence="9">Carbohydrate ABC transporter permease</fullName>
    </submittedName>
</protein>
<evidence type="ECO:0000313" key="10">
    <source>
        <dbReference type="Proteomes" id="UP000824140"/>
    </source>
</evidence>
<comment type="caution">
    <text evidence="9">The sequence shown here is derived from an EMBL/GenBank/DDBJ whole genome shotgun (WGS) entry which is preliminary data.</text>
</comment>
<feature type="transmembrane region" description="Helical" evidence="7">
    <location>
        <begin position="145"/>
        <end position="163"/>
    </location>
</feature>
<reference evidence="9" key="1">
    <citation type="submission" date="2020-10" db="EMBL/GenBank/DDBJ databases">
        <authorList>
            <person name="Gilroy R."/>
        </authorList>
    </citation>
    <scope>NUCLEOTIDE SEQUENCE</scope>
    <source>
        <strain evidence="9">13766</strain>
    </source>
</reference>
<accession>A0A9D1K6V4</accession>
<feature type="transmembrane region" description="Helical" evidence="7">
    <location>
        <begin position="12"/>
        <end position="33"/>
    </location>
</feature>
<sequence length="302" mass="33004">MGSMKKSRVDSVFDIVNAALLAVLLLILLYPLYFVLIASVSDPYAIAQGEVALFPVGFTMEAYQNIMKDSRIWLGYRNTIFYTVGGTALSLLLTIPAAYVLSKKDLPGRGILTTYCLITMYFGGGLIPTYLIVKNIGLLNRAITLVVLGSASIYNLIVTRSFFQSTLPDALFESALIDGASEFRMFISIALPLSGSIIAVMALYFGVARWNEFFNALIYVSSTQFQPLQLVLRTLLLQSQQAVLDAALTNDSEMLADAARLALMAEAMKYAIIFIASAPLLIAYPFVQKHFVKGVMIGALKG</sequence>
<dbReference type="AlphaFoldDB" id="A0A9D1K6V4"/>
<evidence type="ECO:0000256" key="3">
    <source>
        <dbReference type="ARBA" id="ARBA00022475"/>
    </source>
</evidence>